<comment type="similarity">
    <text evidence="1 7">Belongs to the universal ribosomal protein uL11 family.</text>
</comment>
<reference evidence="11 12" key="1">
    <citation type="journal article" date="2023" name="Sci. Data">
        <title>Genome assembly of the Korean intertidal mud-creeper Batillaria attramentaria.</title>
        <authorList>
            <person name="Patra A.K."/>
            <person name="Ho P.T."/>
            <person name="Jun S."/>
            <person name="Lee S.J."/>
            <person name="Kim Y."/>
            <person name="Won Y.J."/>
        </authorList>
    </citation>
    <scope>NUCLEOTIDE SEQUENCE [LARGE SCALE GENOMIC DNA]</scope>
    <source>
        <strain evidence="11">Wonlab-2016</strain>
    </source>
</reference>
<name>A0ABD0JIW8_9CAEN</name>
<dbReference type="InterPro" id="IPR020784">
    <property type="entry name" value="Ribosomal_uL11_N"/>
</dbReference>
<dbReference type="Gene3D" id="3.30.1550.10">
    <property type="entry name" value="Ribosomal protein L11/L12, N-terminal domain"/>
    <property type="match status" value="1"/>
</dbReference>
<dbReference type="PANTHER" id="PTHR11661">
    <property type="entry name" value="60S RIBOSOMAL PROTEIN L12"/>
    <property type="match status" value="1"/>
</dbReference>
<dbReference type="SUPFAM" id="SSF46906">
    <property type="entry name" value="Ribosomal protein L11, C-terminal domain"/>
    <property type="match status" value="1"/>
</dbReference>
<keyword evidence="12" id="KW-1185">Reference proteome</keyword>
<proteinExistence type="inferred from homology"/>
<dbReference type="SUPFAM" id="SSF54747">
    <property type="entry name" value="Ribosomal L11/L12e N-terminal domain"/>
    <property type="match status" value="1"/>
</dbReference>
<dbReference type="HAMAP" id="MF_00736">
    <property type="entry name" value="Ribosomal_uL11"/>
    <property type="match status" value="1"/>
</dbReference>
<dbReference type="InterPro" id="IPR020783">
    <property type="entry name" value="Ribosomal_uL11_C"/>
</dbReference>
<dbReference type="GO" id="GO:1990904">
    <property type="term" value="C:ribonucleoprotein complex"/>
    <property type="evidence" value="ECO:0007669"/>
    <property type="project" value="UniProtKB-KW"/>
</dbReference>
<dbReference type="EMBL" id="JACVVK020000428">
    <property type="protein sequence ID" value="KAK7474688.1"/>
    <property type="molecule type" value="Genomic_DNA"/>
</dbReference>
<dbReference type="FunFam" id="1.10.10.250:FF:000003">
    <property type="entry name" value="Mitochondrial ribosomal protein L11"/>
    <property type="match status" value="1"/>
</dbReference>
<dbReference type="InterPro" id="IPR000911">
    <property type="entry name" value="Ribosomal_uL11"/>
</dbReference>
<feature type="domain" description="Large ribosomal subunit protein uL11 N-terminal" evidence="10">
    <location>
        <begin position="27"/>
        <end position="85"/>
    </location>
</feature>
<keyword evidence="2 7" id="KW-0689">Ribosomal protein</keyword>
<dbReference type="Proteomes" id="UP001519460">
    <property type="component" value="Unassembled WGS sequence"/>
</dbReference>
<evidence type="ECO:0000259" key="10">
    <source>
        <dbReference type="Pfam" id="PF03946"/>
    </source>
</evidence>
<evidence type="ECO:0000313" key="12">
    <source>
        <dbReference type="Proteomes" id="UP001519460"/>
    </source>
</evidence>
<protein>
    <recommendedName>
        <fullName evidence="5">Large ribosomal subunit protein uL11m</fullName>
    </recommendedName>
    <alternativeName>
        <fullName evidence="6">39S ribosomal protein L11, mitochondrial</fullName>
    </alternativeName>
</protein>
<comment type="caution">
    <text evidence="11">The sequence shown here is derived from an EMBL/GenBank/DDBJ whole genome shotgun (WGS) entry which is preliminary data.</text>
</comment>
<dbReference type="Gene3D" id="1.10.10.250">
    <property type="entry name" value="Ribosomal protein L11, C-terminal domain"/>
    <property type="match status" value="1"/>
</dbReference>
<evidence type="ECO:0000256" key="1">
    <source>
        <dbReference type="ARBA" id="ARBA00010537"/>
    </source>
</evidence>
<feature type="domain" description="Large ribosomal subunit protein uL11 C-terminal" evidence="9">
    <location>
        <begin position="91"/>
        <end position="160"/>
    </location>
</feature>
<dbReference type="GO" id="GO:0005840">
    <property type="term" value="C:ribosome"/>
    <property type="evidence" value="ECO:0007669"/>
    <property type="project" value="UniProtKB-KW"/>
</dbReference>
<dbReference type="CDD" id="cd00349">
    <property type="entry name" value="Ribosomal_L11"/>
    <property type="match status" value="1"/>
</dbReference>
<keyword evidence="8" id="KW-0175">Coiled coil</keyword>
<dbReference type="NCBIfam" id="TIGR01632">
    <property type="entry name" value="L11_bact"/>
    <property type="match status" value="1"/>
</dbReference>
<organism evidence="11 12">
    <name type="scientific">Batillaria attramentaria</name>
    <dbReference type="NCBI Taxonomy" id="370345"/>
    <lineage>
        <taxon>Eukaryota</taxon>
        <taxon>Metazoa</taxon>
        <taxon>Spiralia</taxon>
        <taxon>Lophotrochozoa</taxon>
        <taxon>Mollusca</taxon>
        <taxon>Gastropoda</taxon>
        <taxon>Caenogastropoda</taxon>
        <taxon>Sorbeoconcha</taxon>
        <taxon>Cerithioidea</taxon>
        <taxon>Batillariidae</taxon>
        <taxon>Batillaria</taxon>
    </lineage>
</organism>
<comment type="subunit">
    <text evidence="4">Component of the mitochondrial ribosome large subunit (39S) which comprises a 16S rRNA and about 50 distinct proteins.</text>
</comment>
<evidence type="ECO:0000313" key="11">
    <source>
        <dbReference type="EMBL" id="KAK7474688.1"/>
    </source>
</evidence>
<dbReference type="SMART" id="SM00649">
    <property type="entry name" value="RL11"/>
    <property type="match status" value="1"/>
</dbReference>
<evidence type="ECO:0000256" key="4">
    <source>
        <dbReference type="ARBA" id="ARBA00038782"/>
    </source>
</evidence>
<dbReference type="PANTHER" id="PTHR11661:SF1">
    <property type="entry name" value="LARGE RIBOSOMAL SUBUNIT PROTEIN UL11M"/>
    <property type="match status" value="1"/>
</dbReference>
<feature type="coiled-coil region" evidence="8">
    <location>
        <begin position="163"/>
        <end position="197"/>
    </location>
</feature>
<sequence>MAARGARRGAARAVKKVIEKVNHPPFMKVTIPAGQAAAAPPLGPQLGQRQIQIAQFCKDFNEKTSNIKPGIPLPTSIKVNPDRSYEMSISQPPVTYFLKQAAGAKRGAMKPGQETAGKVSLKHVYEIAVIKSQDPAYENVPLKEVCKKIIGTAHGCGIEIVPLLDEEEYRAFLENRKVELEQQAKELEEIRQAKMLRL</sequence>
<dbReference type="Pfam" id="PF03946">
    <property type="entry name" value="Ribosomal_L11_N"/>
    <property type="match status" value="1"/>
</dbReference>
<evidence type="ECO:0000256" key="3">
    <source>
        <dbReference type="ARBA" id="ARBA00023274"/>
    </source>
</evidence>
<evidence type="ECO:0000256" key="6">
    <source>
        <dbReference type="ARBA" id="ARBA00041455"/>
    </source>
</evidence>
<dbReference type="InterPro" id="IPR006519">
    <property type="entry name" value="Ribosomal_uL11_bac-typ"/>
</dbReference>
<evidence type="ECO:0000256" key="7">
    <source>
        <dbReference type="RuleBase" id="RU003978"/>
    </source>
</evidence>
<dbReference type="InterPro" id="IPR036796">
    <property type="entry name" value="Ribosomal_uL11_N_sf"/>
</dbReference>
<accession>A0ABD0JIW8</accession>
<evidence type="ECO:0000259" key="9">
    <source>
        <dbReference type="Pfam" id="PF00298"/>
    </source>
</evidence>
<evidence type="ECO:0000256" key="5">
    <source>
        <dbReference type="ARBA" id="ARBA00040104"/>
    </source>
</evidence>
<evidence type="ECO:0000256" key="2">
    <source>
        <dbReference type="ARBA" id="ARBA00022980"/>
    </source>
</evidence>
<dbReference type="InterPro" id="IPR036769">
    <property type="entry name" value="Ribosomal_uL11_C_sf"/>
</dbReference>
<gene>
    <name evidence="11" type="ORF">BaRGS_00034053</name>
</gene>
<dbReference type="AlphaFoldDB" id="A0ABD0JIW8"/>
<dbReference type="Pfam" id="PF00298">
    <property type="entry name" value="Ribosomal_L11"/>
    <property type="match status" value="1"/>
</dbReference>
<evidence type="ECO:0000256" key="8">
    <source>
        <dbReference type="SAM" id="Coils"/>
    </source>
</evidence>
<keyword evidence="3 7" id="KW-0687">Ribonucleoprotein</keyword>